<feature type="region of interest" description="Disordered" evidence="1">
    <location>
        <begin position="1"/>
        <end position="26"/>
    </location>
</feature>
<protein>
    <submittedName>
        <fullName evidence="3">NPHP4</fullName>
    </submittedName>
</protein>
<dbReference type="OrthoDB" id="313446at2759"/>
<evidence type="ECO:0000313" key="4">
    <source>
        <dbReference type="Proteomes" id="UP000593567"/>
    </source>
</evidence>
<dbReference type="GO" id="GO:0097730">
    <property type="term" value="C:non-motile cilium"/>
    <property type="evidence" value="ECO:0007669"/>
    <property type="project" value="InterPro"/>
</dbReference>
<feature type="domain" description="NPHP4 C2-like" evidence="2">
    <location>
        <begin position="85"/>
        <end position="141"/>
    </location>
</feature>
<dbReference type="GO" id="GO:0035869">
    <property type="term" value="C:ciliary transition zone"/>
    <property type="evidence" value="ECO:0007669"/>
    <property type="project" value="TreeGrafter"/>
</dbReference>
<dbReference type="InterPro" id="IPR058765">
    <property type="entry name" value="NPHP4_C2-like"/>
</dbReference>
<dbReference type="PANTHER" id="PTHR31043:SF3">
    <property type="entry name" value="NEPHROCYSTIN-4"/>
    <property type="match status" value="1"/>
</dbReference>
<evidence type="ECO:0000313" key="3">
    <source>
        <dbReference type="EMBL" id="KAF6026907.1"/>
    </source>
</evidence>
<reference evidence="3" key="1">
    <citation type="submission" date="2020-06" db="EMBL/GenBank/DDBJ databases">
        <title>Draft genome of Bugula neritina, a colonial animal packing powerful symbionts and potential medicines.</title>
        <authorList>
            <person name="Rayko M."/>
        </authorList>
    </citation>
    <scope>NUCLEOTIDE SEQUENCE [LARGE SCALE GENOMIC DNA]</scope>
    <source>
        <strain evidence="3">Kwan_BN1</strain>
    </source>
</reference>
<dbReference type="InterPro" id="IPR029775">
    <property type="entry name" value="NPHP4"/>
</dbReference>
<proteinExistence type="predicted"/>
<comment type="caution">
    <text evidence="3">The sequence shown here is derived from an EMBL/GenBank/DDBJ whole genome shotgun (WGS) entry which is preliminary data.</text>
</comment>
<dbReference type="Proteomes" id="UP000593567">
    <property type="component" value="Unassembled WGS sequence"/>
</dbReference>
<dbReference type="EMBL" id="VXIV02002185">
    <property type="protein sequence ID" value="KAF6026907.1"/>
    <property type="molecule type" value="Genomic_DNA"/>
</dbReference>
<dbReference type="PANTHER" id="PTHR31043">
    <property type="entry name" value="NEPHROCYSTIN-4"/>
    <property type="match status" value="1"/>
</dbReference>
<dbReference type="GO" id="GO:1904491">
    <property type="term" value="P:protein localization to ciliary transition zone"/>
    <property type="evidence" value="ECO:0007669"/>
    <property type="project" value="TreeGrafter"/>
</dbReference>
<organism evidence="3 4">
    <name type="scientific">Bugula neritina</name>
    <name type="common">Brown bryozoan</name>
    <name type="synonym">Sertularia neritina</name>
    <dbReference type="NCBI Taxonomy" id="10212"/>
    <lineage>
        <taxon>Eukaryota</taxon>
        <taxon>Metazoa</taxon>
        <taxon>Spiralia</taxon>
        <taxon>Lophotrochozoa</taxon>
        <taxon>Bryozoa</taxon>
        <taxon>Gymnolaemata</taxon>
        <taxon>Cheilostomatida</taxon>
        <taxon>Flustrina</taxon>
        <taxon>Buguloidea</taxon>
        <taxon>Bugulidae</taxon>
        <taxon>Bugula</taxon>
    </lineage>
</organism>
<dbReference type="AlphaFoldDB" id="A0A7J7JLK4"/>
<dbReference type="Pfam" id="PF26186">
    <property type="entry name" value="NPHP4_C2_3rd"/>
    <property type="match status" value="1"/>
</dbReference>
<keyword evidence="4" id="KW-1185">Reference proteome</keyword>
<accession>A0A7J7JLK4</accession>
<sequence>MQHQHPLAQPYQGHVMSLPPPPTGYPTGPVGYPIEIRHLTDSATQGNVTVSGGDGDLEELPFTPVHATIMAAPPGSNTGSRLSRAAYARLYAANFPPILDRHKQDAEVVNPSDYLNFVMAREESDQLQCNEIVLQFLAFSR</sequence>
<dbReference type="GO" id="GO:0090090">
    <property type="term" value="P:negative regulation of canonical Wnt signaling pathway"/>
    <property type="evidence" value="ECO:0007669"/>
    <property type="project" value="InterPro"/>
</dbReference>
<dbReference type="GO" id="GO:0097546">
    <property type="term" value="C:ciliary base"/>
    <property type="evidence" value="ECO:0007669"/>
    <property type="project" value="TreeGrafter"/>
</dbReference>
<dbReference type="GO" id="GO:0036064">
    <property type="term" value="C:ciliary basal body"/>
    <property type="evidence" value="ECO:0007669"/>
    <property type="project" value="TreeGrafter"/>
</dbReference>
<evidence type="ECO:0000259" key="2">
    <source>
        <dbReference type="Pfam" id="PF26186"/>
    </source>
</evidence>
<gene>
    <name evidence="3" type="ORF">EB796_014784</name>
</gene>
<evidence type="ECO:0000256" key="1">
    <source>
        <dbReference type="SAM" id="MobiDB-lite"/>
    </source>
</evidence>
<name>A0A7J7JLK4_BUGNE</name>